<reference evidence="2" key="1">
    <citation type="journal article" date="2018" name="DNA Res.">
        <title>Multiple hybrid de novo genome assembly of finger millet, an orphan allotetraploid crop.</title>
        <authorList>
            <person name="Hatakeyama M."/>
            <person name="Aluri S."/>
            <person name="Balachadran M.T."/>
            <person name="Sivarajan S.R."/>
            <person name="Patrignani A."/>
            <person name="Gruter S."/>
            <person name="Poveda L."/>
            <person name="Shimizu-Inatsugi R."/>
            <person name="Baeten J."/>
            <person name="Francoijs K.J."/>
            <person name="Nataraja K.N."/>
            <person name="Reddy Y.A.N."/>
            <person name="Phadnis S."/>
            <person name="Ravikumar R.L."/>
            <person name="Schlapbach R."/>
            <person name="Sreeman S.M."/>
            <person name="Shimizu K.K."/>
        </authorList>
    </citation>
    <scope>NUCLEOTIDE SEQUENCE</scope>
</reference>
<accession>A0AAV5E7B9</accession>
<keyword evidence="3" id="KW-1185">Reference proteome</keyword>
<reference evidence="2" key="2">
    <citation type="submission" date="2021-12" db="EMBL/GenBank/DDBJ databases">
        <title>Resequencing data analysis of finger millet.</title>
        <authorList>
            <person name="Hatakeyama M."/>
            <person name="Aluri S."/>
            <person name="Balachadran M.T."/>
            <person name="Sivarajan S.R."/>
            <person name="Poveda L."/>
            <person name="Shimizu-Inatsugi R."/>
            <person name="Schlapbach R."/>
            <person name="Sreeman S.M."/>
            <person name="Shimizu K.K."/>
        </authorList>
    </citation>
    <scope>NUCLEOTIDE SEQUENCE</scope>
</reference>
<name>A0AAV5E7B9_ELECO</name>
<evidence type="ECO:0000256" key="1">
    <source>
        <dbReference type="SAM" id="MobiDB-lite"/>
    </source>
</evidence>
<evidence type="ECO:0000313" key="2">
    <source>
        <dbReference type="EMBL" id="GJN18405.1"/>
    </source>
</evidence>
<sequence length="70" mass="8194">MPAAQQQHYLARRRQQVDQRASLSMRRPRVFDSDGQRYVINKLAGVEDQRNEEFNGGAHGGEERRRNIEI</sequence>
<gene>
    <name evidence="2" type="primary">gb05565</name>
    <name evidence="2" type="ORF">PR202_gb05565</name>
</gene>
<dbReference type="Proteomes" id="UP001054889">
    <property type="component" value="Unassembled WGS sequence"/>
</dbReference>
<feature type="region of interest" description="Disordered" evidence="1">
    <location>
        <begin position="1"/>
        <end position="28"/>
    </location>
</feature>
<organism evidence="2 3">
    <name type="scientific">Eleusine coracana subsp. coracana</name>
    <dbReference type="NCBI Taxonomy" id="191504"/>
    <lineage>
        <taxon>Eukaryota</taxon>
        <taxon>Viridiplantae</taxon>
        <taxon>Streptophyta</taxon>
        <taxon>Embryophyta</taxon>
        <taxon>Tracheophyta</taxon>
        <taxon>Spermatophyta</taxon>
        <taxon>Magnoliopsida</taxon>
        <taxon>Liliopsida</taxon>
        <taxon>Poales</taxon>
        <taxon>Poaceae</taxon>
        <taxon>PACMAD clade</taxon>
        <taxon>Chloridoideae</taxon>
        <taxon>Cynodonteae</taxon>
        <taxon>Eleusininae</taxon>
        <taxon>Eleusine</taxon>
    </lineage>
</organism>
<evidence type="ECO:0000313" key="3">
    <source>
        <dbReference type="Proteomes" id="UP001054889"/>
    </source>
</evidence>
<dbReference type="EMBL" id="BQKI01000073">
    <property type="protein sequence ID" value="GJN18405.1"/>
    <property type="molecule type" value="Genomic_DNA"/>
</dbReference>
<comment type="caution">
    <text evidence="2">The sequence shown here is derived from an EMBL/GenBank/DDBJ whole genome shotgun (WGS) entry which is preliminary data.</text>
</comment>
<dbReference type="AlphaFoldDB" id="A0AAV5E7B9"/>
<proteinExistence type="predicted"/>
<protein>
    <submittedName>
        <fullName evidence="2">Uncharacterized protein</fullName>
    </submittedName>
</protein>
<feature type="compositionally biased region" description="Basic and acidic residues" evidence="1">
    <location>
        <begin position="60"/>
        <end position="70"/>
    </location>
</feature>
<feature type="region of interest" description="Disordered" evidence="1">
    <location>
        <begin position="50"/>
        <end position="70"/>
    </location>
</feature>